<reference evidence="3 4" key="1">
    <citation type="submission" date="2016-06" db="EMBL/GenBank/DDBJ databases">
        <title>Respiratory ammonification of nitrate coupled to the oxidation of elemental sulfur in deep-sea autotrophic thermophilic bacteria.</title>
        <authorList>
            <person name="Slobodkina G.B."/>
            <person name="Mardanov A.V."/>
            <person name="Ravin N.V."/>
            <person name="Frolova A.A."/>
            <person name="Viryasiv M.B."/>
            <person name="Chernyh N.A."/>
            <person name="Bonch-Osmolovskaya E.A."/>
            <person name="Slobodkin A.I."/>
        </authorList>
    </citation>
    <scope>NUCLEOTIDE SEQUENCE [LARGE SCALE GENOMIC DNA]</scope>
    <source>
        <strain evidence="3 4">S69</strain>
    </source>
</reference>
<evidence type="ECO:0000313" key="4">
    <source>
        <dbReference type="Proteomes" id="UP000093080"/>
    </source>
</evidence>
<accession>A0A1B9F603</accession>
<keyword evidence="1" id="KW-1133">Transmembrane helix</keyword>
<evidence type="ECO:0000259" key="2">
    <source>
        <dbReference type="Pfam" id="PF10816"/>
    </source>
</evidence>
<keyword evidence="4" id="KW-1185">Reference proteome</keyword>
<dbReference type="AlphaFoldDB" id="A0A1B9F603"/>
<dbReference type="OrthoDB" id="21395at2"/>
<protein>
    <recommendedName>
        <fullName evidence="2">DUF2760 domain-containing protein</fullName>
    </recommendedName>
</protein>
<keyword evidence="1" id="KW-0472">Membrane</keyword>
<dbReference type="RefSeq" id="WP_067617367.1">
    <property type="nucleotide sequence ID" value="NZ_MAGO01000005.1"/>
</dbReference>
<gene>
    <name evidence="3" type="ORF">DBT_1125</name>
</gene>
<proteinExistence type="predicted"/>
<evidence type="ECO:0000256" key="1">
    <source>
        <dbReference type="SAM" id="Phobius"/>
    </source>
</evidence>
<dbReference type="InterPro" id="IPR021212">
    <property type="entry name" value="DUF2760"/>
</dbReference>
<evidence type="ECO:0000313" key="3">
    <source>
        <dbReference type="EMBL" id="OCC15378.1"/>
    </source>
</evidence>
<keyword evidence="1" id="KW-0812">Transmembrane</keyword>
<feature type="transmembrane region" description="Helical" evidence="1">
    <location>
        <begin position="26"/>
        <end position="47"/>
    </location>
</feature>
<comment type="caution">
    <text evidence="3">The sequence shown here is derived from an EMBL/GenBank/DDBJ whole genome shotgun (WGS) entry which is preliminary data.</text>
</comment>
<dbReference type="EMBL" id="MAGO01000005">
    <property type="protein sequence ID" value="OCC15378.1"/>
    <property type="molecule type" value="Genomic_DNA"/>
</dbReference>
<name>A0A1B9F603_9BACT</name>
<organism evidence="3 4">
    <name type="scientific">Dissulfuribacter thermophilus</name>
    <dbReference type="NCBI Taxonomy" id="1156395"/>
    <lineage>
        <taxon>Bacteria</taxon>
        <taxon>Pseudomonadati</taxon>
        <taxon>Thermodesulfobacteriota</taxon>
        <taxon>Dissulfuribacteria</taxon>
        <taxon>Dissulfuribacterales</taxon>
        <taxon>Dissulfuribacteraceae</taxon>
        <taxon>Dissulfuribacter</taxon>
    </lineage>
</organism>
<dbReference type="Pfam" id="PF10816">
    <property type="entry name" value="DUF2760"/>
    <property type="match status" value="1"/>
</dbReference>
<dbReference type="Proteomes" id="UP000093080">
    <property type="component" value="Unassembled WGS sequence"/>
</dbReference>
<dbReference type="STRING" id="1156395.DBT_1125"/>
<sequence>MERYLYLVLALVGAGAIYYDQDLLNTWIGPAIVGGPIVAWIIATIASKQKKAPEVGKVHEEKKAGPKEVQPEEVLKVEPKEETVAGPTLEDIEEHADEYRKEGIIWLLSVFQREGRLIDFIEEDITPFDDAQVGAAARQVHQGLRNALKDVLTLGPIIDAQEGTEIEVDEDYDPKKIRLTGNLTGKPPYKGSLMHPGWKINALNLPSFGQRAKSEIISQAEVEIN</sequence>
<feature type="domain" description="DUF2760" evidence="2">
    <location>
        <begin position="103"/>
        <end position="223"/>
    </location>
</feature>